<keyword evidence="4 7" id="KW-0812">Transmembrane</keyword>
<comment type="caution">
    <text evidence="10">The sequence shown here is derived from an EMBL/GenBank/DDBJ whole genome shotgun (WGS) entry which is preliminary data.</text>
</comment>
<evidence type="ECO:0000256" key="1">
    <source>
        <dbReference type="ARBA" id="ARBA00004651"/>
    </source>
</evidence>
<dbReference type="InterPro" id="IPR035906">
    <property type="entry name" value="MetI-like_sf"/>
</dbReference>
<evidence type="ECO:0000256" key="2">
    <source>
        <dbReference type="ARBA" id="ARBA00022448"/>
    </source>
</evidence>
<feature type="transmembrane region" description="Helical" evidence="7">
    <location>
        <begin position="34"/>
        <end position="55"/>
    </location>
</feature>
<evidence type="ECO:0000259" key="9">
    <source>
        <dbReference type="PROSITE" id="PS50928"/>
    </source>
</evidence>
<evidence type="ECO:0000256" key="5">
    <source>
        <dbReference type="ARBA" id="ARBA00022989"/>
    </source>
</evidence>
<dbReference type="PANTHER" id="PTHR30151">
    <property type="entry name" value="ALKANE SULFONATE ABC TRANSPORTER-RELATED, MEMBRANE SUBUNIT"/>
    <property type="match status" value="1"/>
</dbReference>
<comment type="similarity">
    <text evidence="7">Belongs to the binding-protein-dependent transport system permease family.</text>
</comment>
<dbReference type="Pfam" id="PF00528">
    <property type="entry name" value="BPD_transp_1"/>
    <property type="match status" value="1"/>
</dbReference>
<evidence type="ECO:0000256" key="3">
    <source>
        <dbReference type="ARBA" id="ARBA00022475"/>
    </source>
</evidence>
<dbReference type="GO" id="GO:0005886">
    <property type="term" value="C:plasma membrane"/>
    <property type="evidence" value="ECO:0007669"/>
    <property type="project" value="UniProtKB-SubCell"/>
</dbReference>
<feature type="domain" description="ABC transmembrane type-1" evidence="9">
    <location>
        <begin position="87"/>
        <end position="271"/>
    </location>
</feature>
<keyword evidence="2 7" id="KW-0813">Transport</keyword>
<feature type="transmembrane region" description="Helical" evidence="7">
    <location>
        <begin position="249"/>
        <end position="270"/>
    </location>
</feature>
<keyword evidence="6 7" id="KW-0472">Membrane</keyword>
<dbReference type="RefSeq" id="WP_205261954.1">
    <property type="nucleotide sequence ID" value="NZ_JAERWK010000022.1"/>
</dbReference>
<evidence type="ECO:0000256" key="7">
    <source>
        <dbReference type="RuleBase" id="RU363032"/>
    </source>
</evidence>
<dbReference type="SUPFAM" id="SSF161098">
    <property type="entry name" value="MetI-like"/>
    <property type="match status" value="1"/>
</dbReference>
<keyword evidence="5 7" id="KW-1133">Transmembrane helix</keyword>
<dbReference type="AlphaFoldDB" id="A0A939C0P3"/>
<feature type="transmembrane region" description="Helical" evidence="7">
    <location>
        <begin position="127"/>
        <end position="147"/>
    </location>
</feature>
<keyword evidence="3" id="KW-1003">Cell membrane</keyword>
<evidence type="ECO:0000313" key="10">
    <source>
        <dbReference type="EMBL" id="MBM9468986.1"/>
    </source>
</evidence>
<dbReference type="PANTHER" id="PTHR30151:SF25">
    <property type="entry name" value="TAURINE TRANSPORT SYSTEM PERMEASE PROTEIN TAUC"/>
    <property type="match status" value="1"/>
</dbReference>
<evidence type="ECO:0000313" key="11">
    <source>
        <dbReference type="Proteomes" id="UP000663792"/>
    </source>
</evidence>
<organism evidence="10 11">
    <name type="scientific">Nakamurella leprariae</name>
    <dbReference type="NCBI Taxonomy" id="2803911"/>
    <lineage>
        <taxon>Bacteria</taxon>
        <taxon>Bacillati</taxon>
        <taxon>Actinomycetota</taxon>
        <taxon>Actinomycetes</taxon>
        <taxon>Nakamurellales</taxon>
        <taxon>Nakamurellaceae</taxon>
        <taxon>Nakamurella</taxon>
    </lineage>
</organism>
<feature type="transmembrane region" description="Helical" evidence="7">
    <location>
        <begin position="94"/>
        <end position="115"/>
    </location>
</feature>
<sequence>MVIRELPSAATDLTEGPASDAPPRTVGRRRLRRAVVGTALFAGLPAALFALWWALSAGSTSFFFPPLSRIVDTFGTTWTPTRIGQDVLPSLVRLLAGFALAGVVGIALGVLIGSVPRLAWALGPTLAFLRAVPPPLLVPAIMLVLGIGDGMRITVVAVGCVWPVLLNTVDGVRSIDPLARDTVAGLHLSAVQRLRHLVLPAAGPRIAAGLEQALSLALVMVVISEMFAARDGLGRSILVFSQTFAIPAMWSGILLLGVLGILLAFGFRAVQRWALAWWFGATGAVR</sequence>
<evidence type="ECO:0000256" key="4">
    <source>
        <dbReference type="ARBA" id="ARBA00022692"/>
    </source>
</evidence>
<comment type="subcellular location">
    <subcellularLocation>
        <location evidence="1 7">Cell membrane</location>
        <topology evidence="1 7">Multi-pass membrane protein</topology>
    </subcellularLocation>
</comment>
<proteinExistence type="inferred from homology"/>
<dbReference type="Gene3D" id="1.10.3720.10">
    <property type="entry name" value="MetI-like"/>
    <property type="match status" value="1"/>
</dbReference>
<dbReference type="InterPro" id="IPR000515">
    <property type="entry name" value="MetI-like"/>
</dbReference>
<feature type="region of interest" description="Disordered" evidence="8">
    <location>
        <begin position="1"/>
        <end position="24"/>
    </location>
</feature>
<keyword evidence="11" id="KW-1185">Reference proteome</keyword>
<dbReference type="EMBL" id="JAERWK010000022">
    <property type="protein sequence ID" value="MBM9468986.1"/>
    <property type="molecule type" value="Genomic_DNA"/>
</dbReference>
<evidence type="ECO:0000256" key="6">
    <source>
        <dbReference type="ARBA" id="ARBA00023136"/>
    </source>
</evidence>
<protein>
    <submittedName>
        <fullName evidence="10">ABC transporter permease subunit</fullName>
    </submittedName>
</protein>
<dbReference type="GO" id="GO:0055085">
    <property type="term" value="P:transmembrane transport"/>
    <property type="evidence" value="ECO:0007669"/>
    <property type="project" value="InterPro"/>
</dbReference>
<accession>A0A939C0P3</accession>
<dbReference type="GO" id="GO:0010438">
    <property type="term" value="P:cellular response to sulfur starvation"/>
    <property type="evidence" value="ECO:0007669"/>
    <property type="project" value="TreeGrafter"/>
</dbReference>
<dbReference type="Proteomes" id="UP000663792">
    <property type="component" value="Unassembled WGS sequence"/>
</dbReference>
<name>A0A939C0P3_9ACTN</name>
<evidence type="ECO:0000256" key="8">
    <source>
        <dbReference type="SAM" id="MobiDB-lite"/>
    </source>
</evidence>
<dbReference type="PROSITE" id="PS50928">
    <property type="entry name" value="ABC_TM1"/>
    <property type="match status" value="1"/>
</dbReference>
<reference evidence="10" key="1">
    <citation type="submission" date="2021-01" db="EMBL/GenBank/DDBJ databases">
        <title>YIM 132084 draft genome.</title>
        <authorList>
            <person name="An D."/>
        </authorList>
    </citation>
    <scope>NUCLEOTIDE SEQUENCE</scope>
    <source>
        <strain evidence="10">YIM 132084</strain>
    </source>
</reference>
<gene>
    <name evidence="10" type="ORF">JL106_17005</name>
</gene>